<proteinExistence type="predicted"/>
<reference evidence="1" key="1">
    <citation type="submission" date="2012-04" db="EMBL/GenBank/DDBJ databases">
        <title>The Genome Sequence of Loa loa.</title>
        <authorList>
            <consortium name="The Broad Institute Genome Sequencing Platform"/>
            <consortium name="Broad Institute Genome Sequencing Center for Infectious Disease"/>
            <person name="Nutman T.B."/>
            <person name="Fink D.L."/>
            <person name="Russ C."/>
            <person name="Young S."/>
            <person name="Zeng Q."/>
            <person name="Gargeya S."/>
            <person name="Alvarado L."/>
            <person name="Berlin A."/>
            <person name="Chapman S.B."/>
            <person name="Chen Z."/>
            <person name="Freedman E."/>
            <person name="Gellesch M."/>
            <person name="Goldberg J."/>
            <person name="Griggs A."/>
            <person name="Gujja S."/>
            <person name="Heilman E.R."/>
            <person name="Heiman D."/>
            <person name="Howarth C."/>
            <person name="Mehta T."/>
            <person name="Neiman D."/>
            <person name="Pearson M."/>
            <person name="Roberts A."/>
            <person name="Saif S."/>
            <person name="Shea T."/>
            <person name="Shenoy N."/>
            <person name="Sisk P."/>
            <person name="Stolte C."/>
            <person name="Sykes S."/>
            <person name="White J."/>
            <person name="Yandava C."/>
            <person name="Haas B."/>
            <person name="Henn M.R."/>
            <person name="Nusbaum C."/>
            <person name="Birren B."/>
        </authorList>
    </citation>
    <scope>NUCLEOTIDE SEQUENCE [LARGE SCALE GENOMIC DNA]</scope>
</reference>
<accession>A0A1S0TG54</accession>
<dbReference type="GeneID" id="9952777"/>
<gene>
    <name evidence="1" type="ORF">LOAG_15286</name>
</gene>
<dbReference type="AlphaFoldDB" id="A0A1S0TG54"/>
<dbReference type="InParanoid" id="A0A1S0TG54"/>
<organism evidence="1">
    <name type="scientific">Loa loa</name>
    <name type="common">Eye worm</name>
    <name type="synonym">Filaria loa</name>
    <dbReference type="NCBI Taxonomy" id="7209"/>
    <lineage>
        <taxon>Eukaryota</taxon>
        <taxon>Metazoa</taxon>
        <taxon>Ecdysozoa</taxon>
        <taxon>Nematoda</taxon>
        <taxon>Chromadorea</taxon>
        <taxon>Rhabditida</taxon>
        <taxon>Spirurina</taxon>
        <taxon>Spiruromorpha</taxon>
        <taxon>Filarioidea</taxon>
        <taxon>Onchocercidae</taxon>
        <taxon>Loa</taxon>
    </lineage>
</organism>
<dbReference type="CTD" id="9952777"/>
<sequence>ASNMTAMNFTLKTSPILPSVQTISNFSDPFALQFPELNSSSNVELLQNLSQTNITLS</sequence>
<protein>
    <submittedName>
        <fullName evidence="1">Uncharacterized protein</fullName>
    </submittedName>
</protein>
<evidence type="ECO:0000313" key="1">
    <source>
        <dbReference type="EMBL" id="EFO13242.1"/>
    </source>
</evidence>
<dbReference type="EMBL" id="JH713815">
    <property type="protein sequence ID" value="EFO13242.1"/>
    <property type="molecule type" value="Genomic_DNA"/>
</dbReference>
<dbReference type="KEGG" id="loa:LOAG_15286"/>
<name>A0A1S0TG54_LOALO</name>
<dbReference type="RefSeq" id="XP_003150827.1">
    <property type="nucleotide sequence ID" value="XM_003150779.1"/>
</dbReference>
<feature type="non-terminal residue" evidence="1">
    <location>
        <position position="1"/>
    </location>
</feature>